<dbReference type="EMBL" id="JBHUCX010000014">
    <property type="protein sequence ID" value="MFD1674063.1"/>
    <property type="molecule type" value="Genomic_DNA"/>
</dbReference>
<dbReference type="InterPro" id="IPR039425">
    <property type="entry name" value="RNA_pol_sigma-70-like"/>
</dbReference>
<dbReference type="SUPFAM" id="SSF88946">
    <property type="entry name" value="Sigma2 domain of RNA polymerase sigma factors"/>
    <property type="match status" value="1"/>
</dbReference>
<dbReference type="InterPro" id="IPR013249">
    <property type="entry name" value="RNA_pol_sigma70_r4_t2"/>
</dbReference>
<keyword evidence="10" id="KW-1185">Reference proteome</keyword>
<name>A0ABW4JFG3_9BACL</name>
<gene>
    <name evidence="9" type="ORF">ACFSB2_04975</name>
</gene>
<reference evidence="10" key="1">
    <citation type="journal article" date="2019" name="Int. J. Syst. Evol. Microbiol.">
        <title>The Global Catalogue of Microorganisms (GCM) 10K type strain sequencing project: providing services to taxonomists for standard genome sequencing and annotation.</title>
        <authorList>
            <consortium name="The Broad Institute Genomics Platform"/>
            <consortium name="The Broad Institute Genome Sequencing Center for Infectious Disease"/>
            <person name="Wu L."/>
            <person name="Ma J."/>
        </authorList>
    </citation>
    <scope>NUCLEOTIDE SEQUENCE [LARGE SCALE GENOMIC DNA]</scope>
    <source>
        <strain evidence="10">CGMCC 1.12286</strain>
    </source>
</reference>
<dbReference type="CDD" id="cd06171">
    <property type="entry name" value="Sigma70_r4"/>
    <property type="match status" value="1"/>
</dbReference>
<dbReference type="Gene3D" id="1.10.10.10">
    <property type="entry name" value="Winged helix-like DNA-binding domain superfamily/Winged helix DNA-binding domain"/>
    <property type="match status" value="1"/>
</dbReference>
<organism evidence="9 10">
    <name type="scientific">Alicyclobacillus fodiniaquatilis</name>
    <dbReference type="NCBI Taxonomy" id="1661150"/>
    <lineage>
        <taxon>Bacteria</taxon>
        <taxon>Bacillati</taxon>
        <taxon>Bacillota</taxon>
        <taxon>Bacilli</taxon>
        <taxon>Bacillales</taxon>
        <taxon>Alicyclobacillaceae</taxon>
        <taxon>Alicyclobacillus</taxon>
    </lineage>
</organism>
<keyword evidence="5 6" id="KW-0804">Transcription</keyword>
<keyword evidence="4 6" id="KW-0238">DNA-binding</keyword>
<dbReference type="Proteomes" id="UP001597079">
    <property type="component" value="Unassembled WGS sequence"/>
</dbReference>
<feature type="domain" description="RNA polymerase sigma-70 region 2" evidence="7">
    <location>
        <begin position="10"/>
        <end position="77"/>
    </location>
</feature>
<dbReference type="InterPro" id="IPR013324">
    <property type="entry name" value="RNA_pol_sigma_r3/r4-like"/>
</dbReference>
<dbReference type="SUPFAM" id="SSF88659">
    <property type="entry name" value="Sigma3 and sigma4 domains of RNA polymerase sigma factors"/>
    <property type="match status" value="1"/>
</dbReference>
<evidence type="ECO:0000256" key="2">
    <source>
        <dbReference type="ARBA" id="ARBA00023015"/>
    </source>
</evidence>
<dbReference type="InterPro" id="IPR036388">
    <property type="entry name" value="WH-like_DNA-bd_sf"/>
</dbReference>
<dbReference type="RefSeq" id="WP_377941781.1">
    <property type="nucleotide sequence ID" value="NZ_JBHUCX010000014.1"/>
</dbReference>
<comment type="similarity">
    <text evidence="1 6">Belongs to the sigma-70 factor family. ECF subfamily.</text>
</comment>
<evidence type="ECO:0000256" key="5">
    <source>
        <dbReference type="ARBA" id="ARBA00023163"/>
    </source>
</evidence>
<evidence type="ECO:0000256" key="6">
    <source>
        <dbReference type="RuleBase" id="RU000716"/>
    </source>
</evidence>
<dbReference type="InterPro" id="IPR000838">
    <property type="entry name" value="RNA_pol_sigma70_ECF_CS"/>
</dbReference>
<dbReference type="NCBIfam" id="TIGR02937">
    <property type="entry name" value="sigma70-ECF"/>
    <property type="match status" value="1"/>
</dbReference>
<dbReference type="InterPro" id="IPR014284">
    <property type="entry name" value="RNA_pol_sigma-70_dom"/>
</dbReference>
<evidence type="ECO:0000313" key="10">
    <source>
        <dbReference type="Proteomes" id="UP001597079"/>
    </source>
</evidence>
<evidence type="ECO:0000313" key="9">
    <source>
        <dbReference type="EMBL" id="MFD1674063.1"/>
    </source>
</evidence>
<keyword evidence="3 6" id="KW-0731">Sigma factor</keyword>
<dbReference type="InterPro" id="IPR013325">
    <property type="entry name" value="RNA_pol_sigma_r2"/>
</dbReference>
<dbReference type="InterPro" id="IPR007627">
    <property type="entry name" value="RNA_pol_sigma70_r2"/>
</dbReference>
<evidence type="ECO:0000259" key="8">
    <source>
        <dbReference type="Pfam" id="PF08281"/>
    </source>
</evidence>
<feature type="domain" description="RNA polymerase sigma factor 70 region 4 type 2" evidence="8">
    <location>
        <begin position="100"/>
        <end position="151"/>
    </location>
</feature>
<dbReference type="Pfam" id="PF04542">
    <property type="entry name" value="Sigma70_r2"/>
    <property type="match status" value="1"/>
</dbReference>
<dbReference type="PROSITE" id="PS01063">
    <property type="entry name" value="SIGMA70_ECF"/>
    <property type="match status" value="1"/>
</dbReference>
<proteinExistence type="inferred from homology"/>
<sequence>MSSSEAARMLFDQSGDEVYRYIRFTVGSEADAEDILQDVFLRVLQSWSHFNHRSSPKTWLWSIANNCLREYFRKQRRSHGIVPYERDIEDSTQADRTLFLELERSLDCLTIPQRQVFVERIIHEKSSTETSEALGWSEAKVRTTLHRAIKNIRAWFTKEEELK</sequence>
<dbReference type="PANTHER" id="PTHR43133:SF60">
    <property type="entry name" value="RNA POLYMERASE SIGMA FACTOR SIGV"/>
    <property type="match status" value="1"/>
</dbReference>
<dbReference type="Pfam" id="PF08281">
    <property type="entry name" value="Sigma70_r4_2"/>
    <property type="match status" value="1"/>
</dbReference>
<evidence type="ECO:0000259" key="7">
    <source>
        <dbReference type="Pfam" id="PF04542"/>
    </source>
</evidence>
<evidence type="ECO:0000256" key="1">
    <source>
        <dbReference type="ARBA" id="ARBA00010641"/>
    </source>
</evidence>
<protein>
    <recommendedName>
        <fullName evidence="6">RNA polymerase sigma factor</fullName>
    </recommendedName>
</protein>
<dbReference type="Gene3D" id="1.10.1740.10">
    <property type="match status" value="1"/>
</dbReference>
<accession>A0ABW4JFG3</accession>
<dbReference type="PANTHER" id="PTHR43133">
    <property type="entry name" value="RNA POLYMERASE ECF-TYPE SIGMA FACTO"/>
    <property type="match status" value="1"/>
</dbReference>
<evidence type="ECO:0000256" key="4">
    <source>
        <dbReference type="ARBA" id="ARBA00023125"/>
    </source>
</evidence>
<comment type="caution">
    <text evidence="9">The sequence shown here is derived from an EMBL/GenBank/DDBJ whole genome shotgun (WGS) entry which is preliminary data.</text>
</comment>
<keyword evidence="2 6" id="KW-0805">Transcription regulation</keyword>
<evidence type="ECO:0000256" key="3">
    <source>
        <dbReference type="ARBA" id="ARBA00023082"/>
    </source>
</evidence>